<evidence type="ECO:0000313" key="3">
    <source>
        <dbReference type="Proteomes" id="UP000472335"/>
    </source>
</evidence>
<keyword evidence="3" id="KW-1185">Reference proteome</keyword>
<evidence type="ECO:0000313" key="2">
    <source>
        <dbReference type="EMBL" id="NGO11463.1"/>
    </source>
</evidence>
<gene>
    <name evidence="2" type="ORF">G5C60_28635</name>
</gene>
<dbReference type="InterPro" id="IPR004919">
    <property type="entry name" value="GmrSD_N"/>
</dbReference>
<reference evidence="2 3" key="1">
    <citation type="submission" date="2020-02" db="EMBL/GenBank/DDBJ databases">
        <title>Whole-genome analyses of novel actinobacteria.</title>
        <authorList>
            <person name="Sahin N."/>
            <person name="Gencbay T."/>
        </authorList>
    </citation>
    <scope>NUCLEOTIDE SEQUENCE [LARGE SCALE GENOMIC DNA]</scope>
    <source>
        <strain evidence="2 3">HC44</strain>
    </source>
</reference>
<dbReference type="Pfam" id="PF03235">
    <property type="entry name" value="GmrSD_N"/>
    <property type="match status" value="1"/>
</dbReference>
<accession>A0A6G4VCD0</accession>
<feature type="domain" description="HNH nuclease" evidence="1">
    <location>
        <begin position="406"/>
        <end position="458"/>
    </location>
</feature>
<organism evidence="2 3">
    <name type="scientific">Streptomyces scabichelini</name>
    <dbReference type="NCBI Taxonomy" id="2711217"/>
    <lineage>
        <taxon>Bacteria</taxon>
        <taxon>Bacillati</taxon>
        <taxon>Actinomycetota</taxon>
        <taxon>Actinomycetes</taxon>
        <taxon>Kitasatosporales</taxon>
        <taxon>Streptomycetaceae</taxon>
        <taxon>Streptomyces</taxon>
    </lineage>
</organism>
<dbReference type="SMART" id="SM00507">
    <property type="entry name" value="HNHc"/>
    <property type="match status" value="1"/>
</dbReference>
<dbReference type="Gene3D" id="1.10.30.50">
    <property type="match status" value="1"/>
</dbReference>
<dbReference type="GO" id="GO:0004519">
    <property type="term" value="F:endonuclease activity"/>
    <property type="evidence" value="ECO:0007669"/>
    <property type="project" value="InterPro"/>
</dbReference>
<dbReference type="InterPro" id="IPR003615">
    <property type="entry name" value="HNH_nuc"/>
</dbReference>
<name>A0A6G4VCD0_9ACTN</name>
<dbReference type="Proteomes" id="UP000472335">
    <property type="component" value="Unassembled WGS sequence"/>
</dbReference>
<dbReference type="EMBL" id="JAAKZY010000105">
    <property type="protein sequence ID" value="NGO11463.1"/>
    <property type="molecule type" value="Genomic_DNA"/>
</dbReference>
<dbReference type="RefSeq" id="WP_165263824.1">
    <property type="nucleotide sequence ID" value="NZ_JAAKZY010000105.1"/>
</dbReference>
<dbReference type="GO" id="GO:0003676">
    <property type="term" value="F:nucleic acid binding"/>
    <property type="evidence" value="ECO:0007669"/>
    <property type="project" value="InterPro"/>
</dbReference>
<proteinExistence type="predicted"/>
<dbReference type="AlphaFoldDB" id="A0A6G4VCD0"/>
<dbReference type="CDD" id="cd00085">
    <property type="entry name" value="HNHc"/>
    <property type="match status" value="1"/>
</dbReference>
<dbReference type="Pfam" id="PF01844">
    <property type="entry name" value="HNH"/>
    <property type="match status" value="1"/>
</dbReference>
<dbReference type="PANTHER" id="PTHR39639">
    <property type="entry name" value="CHROMOSOME 16, WHOLE GENOME SHOTGUN SEQUENCE"/>
    <property type="match status" value="1"/>
</dbReference>
<dbReference type="GO" id="GO:0008270">
    <property type="term" value="F:zinc ion binding"/>
    <property type="evidence" value="ECO:0007669"/>
    <property type="project" value="InterPro"/>
</dbReference>
<dbReference type="PANTHER" id="PTHR39639:SF1">
    <property type="entry name" value="DUF262 DOMAIN-CONTAINING PROTEIN"/>
    <property type="match status" value="1"/>
</dbReference>
<sequence>MADLDELEGIAEDPSDQVADISTAGMIKIGQQPQIVTPVTETILSVLSSIKDGSVVLQPPYQRRAFWDRKKKSALIESVFLGLPLPLIYLADAEVNMDGEAVPVREVVDGQQRLTSLKEFYDGTLTIPDDSVVEELRGKRFVDLKPGLKAGFKNFKLSTATIPIDARADKFELFKRLNQRSTVLSDQELRNAVHHSEYLRQIKDHAERLREKLRVSDAEWSRMKDVEYLSRLLAYQRRGYLDFPNKRLNQFLNEEMLVGKSEDSDVRERRCKQVEKALDRVIAVFGELRFRPYRIPDRSFGEWARTLNRALMETQVWAFLDHSRYGFKDAGSFDRAIRERSTEIVDAVQRLHVYNERFNDAIQRGTTGKPNVEFRFARYDAAIRIALGDIPKGRRQRFFTLQQKQNMWDRTAAEDRKCSECDRPLRFEEAEVDHIKPFAEGGETVEGNGQLLHRACNRAKGARWDPVEEVETDAA</sequence>
<evidence type="ECO:0000259" key="1">
    <source>
        <dbReference type="SMART" id="SM00507"/>
    </source>
</evidence>
<protein>
    <submittedName>
        <fullName evidence="2">DUF262 domain-containing protein</fullName>
    </submittedName>
</protein>
<comment type="caution">
    <text evidence="2">The sequence shown here is derived from an EMBL/GenBank/DDBJ whole genome shotgun (WGS) entry which is preliminary data.</text>
</comment>
<dbReference type="InterPro" id="IPR002711">
    <property type="entry name" value="HNH"/>
</dbReference>